<evidence type="ECO:0000256" key="1">
    <source>
        <dbReference type="ARBA" id="ARBA00009677"/>
    </source>
</evidence>
<sequence>MDISFYTAGVGAKAQQAKMDVLGNNMANVNTAGYKRQSAGFVDLLYSNIREPEATDTQLKVGSGTRMEKTDIKFTSSGLQSTDNPTDYAITGEGFFAVQDPANNQIYYTRDGSFQSSLRADGEFYLVTGGGQLVLDKEVQPIKLGKDNAGTEKLPGIFDFQLKDGMLLQGNNLFSPVAKNGPPILMEDAQPTSGYLEMSNAEVGDEMVKLIETQRAYSMNLKMIQTADQIEEIINNLR</sequence>
<reference evidence="6 7" key="1">
    <citation type="submission" date="2020-02" db="EMBL/GenBank/DDBJ databases">
        <authorList>
            <person name="Kim Y.B."/>
            <person name="Roh S.W."/>
        </authorList>
    </citation>
    <scope>NUCLEOTIDE SEQUENCE [LARGE SCALE GENOMIC DNA]</scope>
    <source>
        <strain evidence="6 7">DSM 103574</strain>
    </source>
</reference>
<dbReference type="Pfam" id="PF22692">
    <property type="entry name" value="LlgE_F_G_D1"/>
    <property type="match status" value="1"/>
</dbReference>
<organism evidence="6 7">
    <name type="scientific">Aminipila butyrica</name>
    <dbReference type="NCBI Taxonomy" id="433296"/>
    <lineage>
        <taxon>Bacteria</taxon>
        <taxon>Bacillati</taxon>
        <taxon>Bacillota</taxon>
        <taxon>Clostridia</taxon>
        <taxon>Peptostreptococcales</taxon>
        <taxon>Anaerovoracaceae</taxon>
        <taxon>Aminipila</taxon>
    </lineage>
</organism>
<dbReference type="GO" id="GO:0009425">
    <property type="term" value="C:bacterial-type flagellum basal body"/>
    <property type="evidence" value="ECO:0007669"/>
    <property type="project" value="UniProtKB-SubCell"/>
</dbReference>
<dbReference type="NCBIfam" id="TIGR03506">
    <property type="entry name" value="FlgEFG_subfam"/>
    <property type="match status" value="1"/>
</dbReference>
<accession>A0A858BTI1</accession>
<comment type="similarity">
    <text evidence="1 2">Belongs to the flagella basal body rod proteins family.</text>
</comment>
<evidence type="ECO:0000259" key="4">
    <source>
        <dbReference type="Pfam" id="PF06429"/>
    </source>
</evidence>
<dbReference type="Pfam" id="PF06429">
    <property type="entry name" value="Flg_bbr_C"/>
    <property type="match status" value="1"/>
</dbReference>
<dbReference type="AlphaFoldDB" id="A0A858BTI1"/>
<dbReference type="InterPro" id="IPR020013">
    <property type="entry name" value="Flagellar_FlgE/F/G"/>
</dbReference>
<evidence type="ECO:0000313" key="7">
    <source>
        <dbReference type="Proteomes" id="UP000466848"/>
    </source>
</evidence>
<keyword evidence="6" id="KW-0969">Cilium</keyword>
<feature type="domain" description="Flagellar basal-body/hook protein C-terminal" evidence="4">
    <location>
        <begin position="193"/>
        <end position="237"/>
    </location>
</feature>
<feature type="domain" description="Flagellar basal body rod protein N-terminal" evidence="3">
    <location>
        <begin position="5"/>
        <end position="35"/>
    </location>
</feature>
<keyword evidence="6" id="KW-0966">Cell projection</keyword>
<dbReference type="PANTHER" id="PTHR30435">
    <property type="entry name" value="FLAGELLAR PROTEIN"/>
    <property type="match status" value="1"/>
</dbReference>
<feature type="domain" description="Flagellar hook protein FlgE/F/G-like D1" evidence="5">
    <location>
        <begin position="89"/>
        <end position="141"/>
    </location>
</feature>
<dbReference type="Proteomes" id="UP000466848">
    <property type="component" value="Chromosome"/>
</dbReference>
<dbReference type="PROSITE" id="PS00588">
    <property type="entry name" value="FLAGELLA_BB_ROD"/>
    <property type="match status" value="1"/>
</dbReference>
<evidence type="ECO:0000259" key="5">
    <source>
        <dbReference type="Pfam" id="PF22692"/>
    </source>
</evidence>
<comment type="subcellular location">
    <subcellularLocation>
        <location evidence="2">Bacterial flagellum basal body</location>
    </subcellularLocation>
</comment>
<dbReference type="KEGG" id="abut:Ami103574_03325"/>
<dbReference type="Pfam" id="PF00460">
    <property type="entry name" value="Flg_bb_rod"/>
    <property type="match status" value="1"/>
</dbReference>
<dbReference type="PANTHER" id="PTHR30435:SF19">
    <property type="entry name" value="FLAGELLAR BASAL-BODY ROD PROTEIN FLGG"/>
    <property type="match status" value="1"/>
</dbReference>
<evidence type="ECO:0000259" key="3">
    <source>
        <dbReference type="Pfam" id="PF00460"/>
    </source>
</evidence>
<proteinExistence type="inferred from homology"/>
<protein>
    <submittedName>
        <fullName evidence="6">Flagellar hook-basal body protein</fullName>
    </submittedName>
</protein>
<dbReference type="GO" id="GO:0071978">
    <property type="term" value="P:bacterial-type flagellum-dependent swarming motility"/>
    <property type="evidence" value="ECO:0007669"/>
    <property type="project" value="TreeGrafter"/>
</dbReference>
<gene>
    <name evidence="6" type="ORF">Ami103574_03325</name>
</gene>
<dbReference type="InterPro" id="IPR001444">
    <property type="entry name" value="Flag_bb_rod_N"/>
</dbReference>
<dbReference type="InterPro" id="IPR037925">
    <property type="entry name" value="FlgE/F/G-like"/>
</dbReference>
<keyword evidence="2" id="KW-0975">Bacterial flagellum</keyword>
<keyword evidence="7" id="KW-1185">Reference proteome</keyword>
<dbReference type="EMBL" id="CP048649">
    <property type="protein sequence ID" value="QIB68405.1"/>
    <property type="molecule type" value="Genomic_DNA"/>
</dbReference>
<evidence type="ECO:0000313" key="6">
    <source>
        <dbReference type="EMBL" id="QIB68405.1"/>
    </source>
</evidence>
<keyword evidence="6" id="KW-0282">Flagellum</keyword>
<evidence type="ECO:0000256" key="2">
    <source>
        <dbReference type="RuleBase" id="RU362116"/>
    </source>
</evidence>
<dbReference type="InterPro" id="IPR010930">
    <property type="entry name" value="Flg_bb/hook_C_dom"/>
</dbReference>
<dbReference type="InterPro" id="IPR019776">
    <property type="entry name" value="Flagellar_basal_body_rod_CS"/>
</dbReference>
<dbReference type="SUPFAM" id="SSF117143">
    <property type="entry name" value="Flagellar hook protein flgE"/>
    <property type="match status" value="1"/>
</dbReference>
<dbReference type="RefSeq" id="WP_163065272.1">
    <property type="nucleotide sequence ID" value="NZ_CP048649.1"/>
</dbReference>
<name>A0A858BTI1_9FIRM</name>
<dbReference type="InterPro" id="IPR053967">
    <property type="entry name" value="LlgE_F_G-like_D1"/>
</dbReference>